<dbReference type="InterPro" id="IPR000620">
    <property type="entry name" value="EamA_dom"/>
</dbReference>
<feature type="transmembrane region" description="Helical" evidence="7">
    <location>
        <begin position="200"/>
        <end position="220"/>
    </location>
</feature>
<keyword evidence="4 7" id="KW-1133">Transmembrane helix</keyword>
<dbReference type="InterPro" id="IPR050638">
    <property type="entry name" value="AA-Vitamin_Transporters"/>
</dbReference>
<dbReference type="RefSeq" id="WP_378536619.1">
    <property type="nucleotide sequence ID" value="NZ_JBHSBH010000014.1"/>
</dbReference>
<comment type="subcellular location">
    <subcellularLocation>
        <location evidence="1">Membrane</location>
        <topology evidence="1">Multi-pass membrane protein</topology>
    </subcellularLocation>
</comment>
<feature type="transmembrane region" description="Helical" evidence="7">
    <location>
        <begin position="84"/>
        <end position="105"/>
    </location>
</feature>
<feature type="domain" description="EamA" evidence="8">
    <location>
        <begin position="28"/>
        <end position="157"/>
    </location>
</feature>
<keyword evidence="5 7" id="KW-0472">Membrane</keyword>
<feature type="transmembrane region" description="Helical" evidence="7">
    <location>
        <begin position="111"/>
        <end position="131"/>
    </location>
</feature>
<proteinExistence type="inferred from homology"/>
<comment type="caution">
    <text evidence="9">The sequence shown here is derived from an EMBL/GenBank/DDBJ whole genome shotgun (WGS) entry which is preliminary data.</text>
</comment>
<evidence type="ECO:0000256" key="1">
    <source>
        <dbReference type="ARBA" id="ARBA00004141"/>
    </source>
</evidence>
<feature type="transmembrane region" description="Helical" evidence="7">
    <location>
        <begin position="232"/>
        <end position="250"/>
    </location>
</feature>
<feature type="region of interest" description="Disordered" evidence="6">
    <location>
        <begin position="312"/>
        <end position="332"/>
    </location>
</feature>
<reference evidence="10" key="1">
    <citation type="journal article" date="2019" name="Int. J. Syst. Evol. Microbiol.">
        <title>The Global Catalogue of Microorganisms (GCM) 10K type strain sequencing project: providing services to taxonomists for standard genome sequencing and annotation.</title>
        <authorList>
            <consortium name="The Broad Institute Genomics Platform"/>
            <consortium name="The Broad Institute Genome Sequencing Center for Infectious Disease"/>
            <person name="Wu L."/>
            <person name="Ma J."/>
        </authorList>
    </citation>
    <scope>NUCLEOTIDE SEQUENCE [LARGE SCALE GENOMIC DNA]</scope>
    <source>
        <strain evidence="10">TBRC 1826</strain>
    </source>
</reference>
<evidence type="ECO:0000313" key="10">
    <source>
        <dbReference type="Proteomes" id="UP001595847"/>
    </source>
</evidence>
<sequence>MTASSAAASPVPPAHRGTALLTAWQPKFLLLALVWGLSFIFISVATTELAPLQITLGRMATGLAPLAVVLLLRRGRLPRSPRIWLHLSVAALLLNVVPFSLFGYAGSMIPSALSGICNAATPLFALGFSLLLLSDERPSRGRLIGLATGFAGVLVVFGVWQGFAGAATTGMLMAVGATVCYGIGTPYVRRYLTGTGHTTLEMATAQLLAGTVQLLVITPLFTDLPAHLSPRVLLAVTALGALGTGLAYVLQYAVITQAGATVASTVTYVIPVVAIAAGVLVMGDSLAWNHPVGAAIIIVGAALSHGALRWPPARGRGQSSRSSSSAAARSSG</sequence>
<evidence type="ECO:0000256" key="4">
    <source>
        <dbReference type="ARBA" id="ARBA00022989"/>
    </source>
</evidence>
<feature type="transmembrane region" description="Helical" evidence="7">
    <location>
        <begin position="262"/>
        <end position="282"/>
    </location>
</feature>
<evidence type="ECO:0000259" key="8">
    <source>
        <dbReference type="Pfam" id="PF00892"/>
    </source>
</evidence>
<feature type="transmembrane region" description="Helical" evidence="7">
    <location>
        <begin position="288"/>
        <end position="308"/>
    </location>
</feature>
<comment type="similarity">
    <text evidence="2">Belongs to the EamA transporter family.</text>
</comment>
<feature type="transmembrane region" description="Helical" evidence="7">
    <location>
        <begin position="28"/>
        <end position="46"/>
    </location>
</feature>
<organism evidence="9 10">
    <name type="scientific">Nocardiopsis sediminis</name>
    <dbReference type="NCBI Taxonomy" id="1778267"/>
    <lineage>
        <taxon>Bacteria</taxon>
        <taxon>Bacillati</taxon>
        <taxon>Actinomycetota</taxon>
        <taxon>Actinomycetes</taxon>
        <taxon>Streptosporangiales</taxon>
        <taxon>Nocardiopsidaceae</taxon>
        <taxon>Nocardiopsis</taxon>
    </lineage>
</organism>
<name>A0ABV8FVB8_9ACTN</name>
<evidence type="ECO:0000313" key="9">
    <source>
        <dbReference type="EMBL" id="MFC3998625.1"/>
    </source>
</evidence>
<feature type="transmembrane region" description="Helical" evidence="7">
    <location>
        <begin position="52"/>
        <end position="72"/>
    </location>
</feature>
<evidence type="ECO:0000256" key="5">
    <source>
        <dbReference type="ARBA" id="ARBA00023136"/>
    </source>
</evidence>
<dbReference type="EMBL" id="JBHSBH010000014">
    <property type="protein sequence ID" value="MFC3998625.1"/>
    <property type="molecule type" value="Genomic_DNA"/>
</dbReference>
<protein>
    <submittedName>
        <fullName evidence="9">DMT family transporter</fullName>
    </submittedName>
</protein>
<dbReference type="SUPFAM" id="SSF103481">
    <property type="entry name" value="Multidrug resistance efflux transporter EmrE"/>
    <property type="match status" value="2"/>
</dbReference>
<evidence type="ECO:0000256" key="3">
    <source>
        <dbReference type="ARBA" id="ARBA00022692"/>
    </source>
</evidence>
<evidence type="ECO:0000256" key="6">
    <source>
        <dbReference type="SAM" id="MobiDB-lite"/>
    </source>
</evidence>
<feature type="transmembrane region" description="Helical" evidence="7">
    <location>
        <begin position="143"/>
        <end position="163"/>
    </location>
</feature>
<gene>
    <name evidence="9" type="ORF">ACFOVU_22055</name>
</gene>
<dbReference type="Proteomes" id="UP001595847">
    <property type="component" value="Unassembled WGS sequence"/>
</dbReference>
<keyword evidence="3 7" id="KW-0812">Transmembrane</keyword>
<evidence type="ECO:0000256" key="2">
    <source>
        <dbReference type="ARBA" id="ARBA00007362"/>
    </source>
</evidence>
<evidence type="ECO:0000256" key="7">
    <source>
        <dbReference type="SAM" id="Phobius"/>
    </source>
</evidence>
<dbReference type="PANTHER" id="PTHR32322">
    <property type="entry name" value="INNER MEMBRANE TRANSPORTER"/>
    <property type="match status" value="1"/>
</dbReference>
<dbReference type="InterPro" id="IPR037185">
    <property type="entry name" value="EmrE-like"/>
</dbReference>
<accession>A0ABV8FVB8</accession>
<dbReference type="PANTHER" id="PTHR32322:SF9">
    <property type="entry name" value="AMINO-ACID METABOLITE EFFLUX PUMP-RELATED"/>
    <property type="match status" value="1"/>
</dbReference>
<feature type="transmembrane region" description="Helical" evidence="7">
    <location>
        <begin position="169"/>
        <end position="188"/>
    </location>
</feature>
<feature type="compositionally biased region" description="Low complexity" evidence="6">
    <location>
        <begin position="313"/>
        <end position="332"/>
    </location>
</feature>
<keyword evidence="10" id="KW-1185">Reference proteome</keyword>
<dbReference type="Pfam" id="PF00892">
    <property type="entry name" value="EamA"/>
    <property type="match status" value="2"/>
</dbReference>
<feature type="domain" description="EamA" evidence="8">
    <location>
        <begin position="169"/>
        <end position="303"/>
    </location>
</feature>